<organism evidence="2 3">
    <name type="scientific">Diabrotica virgifera virgifera</name>
    <name type="common">western corn rootworm</name>
    <dbReference type="NCBI Taxonomy" id="50390"/>
    <lineage>
        <taxon>Eukaryota</taxon>
        <taxon>Metazoa</taxon>
        <taxon>Ecdysozoa</taxon>
        <taxon>Arthropoda</taxon>
        <taxon>Hexapoda</taxon>
        <taxon>Insecta</taxon>
        <taxon>Pterygota</taxon>
        <taxon>Neoptera</taxon>
        <taxon>Endopterygota</taxon>
        <taxon>Coleoptera</taxon>
        <taxon>Polyphaga</taxon>
        <taxon>Cucujiformia</taxon>
        <taxon>Chrysomeloidea</taxon>
        <taxon>Chrysomelidae</taxon>
        <taxon>Galerucinae</taxon>
        <taxon>Diabroticina</taxon>
        <taxon>Diabroticites</taxon>
        <taxon>Diabrotica</taxon>
    </lineage>
</organism>
<evidence type="ECO:0000313" key="3">
    <source>
        <dbReference type="Proteomes" id="UP001652700"/>
    </source>
</evidence>
<dbReference type="PANTHER" id="PTHR15157">
    <property type="entry name" value="UV RADIATION RESISTANCE-ASSOCIATED GENE PROTEIN"/>
    <property type="match status" value="1"/>
</dbReference>
<evidence type="ECO:0000313" key="2">
    <source>
        <dbReference type="EnsemblMetazoa" id="XP_050502594.1"/>
    </source>
</evidence>
<dbReference type="GeneID" id="126881910"/>
<dbReference type="Proteomes" id="UP001652700">
    <property type="component" value="Unplaced"/>
</dbReference>
<sequence length="808" mass="93063">MNFPTQEFMFERQRVRQWVSLITQQYRLRHVYQIMGLNLGTDDSGSFYYTLHLTTMSAPFYTSEQLNNPNPKWSELNLKEMSNLSASCVVLRIWQHSSDGADKILVTWGVNFSGLCYIGNKISDIQPYFFKNNSVIFYMQGGFYTSHEVIRTDLQKPVPFVNNLLETTGNKVMYKRVALKSYSHQIQQSYNIDKLRQLQQLQMQIRNRETDVRYLKDKINMVNGYNASLEKDVSPSSGSMGNIRYAPQLLTMNSLNKLLYEKPTYVQKQEMAKNTKEIEKIKFKTKLLSQEKAKKTVIIRTLKQNYAAILEKNEERNSDLMENYHKLSRGSEKLKEYKKNILHHKEIYYNIHSQLQQRRRQLLKELLFIFPIENICDDKYTIIGIHLPNSDVLADCSDTGLSVALGYIAHVLIMCSTFLQVPVRYSLTHYGSRSYIADNISPMLLDKDRLFPLFTRGKEKVQFTYAVYLLNKNLAQFRWLFYMNTTDLRATLHNLLTFLQNPRELRTDASSCASTKSNLSSDKPVIPIEKTERFVSLRSFSSISNVSDPLLDCIRQENRLERSNNPNSRLERNPNVKKCTGECGKGLSEILAVPEAYMNRQISSDSFRNFVAVKSKVKQEPSTCCESSPDNILSNFIKITNGKEIPIEKLPDPRKQSLIEQGHDPLANTSSSLPIMRSTNLFSTHLREKSDHYNKYENHRISRSVGSYSEEDHKLVLRSEFELGSEPLLNQEQTENKEDQKVFLNKWLATAPSFVCSSEETLSEPHGGAISDKGPLMARTNALRTTTSFNLVSLDSSFQKEIAPQPSP</sequence>
<keyword evidence="1" id="KW-0175">Coiled coil</keyword>
<dbReference type="PANTHER" id="PTHR15157:SF5">
    <property type="entry name" value="UV RADIATION RESISTANCE-ASSOCIATED GENE PROTEIN"/>
    <property type="match status" value="1"/>
</dbReference>
<evidence type="ECO:0008006" key="4">
    <source>
        <dbReference type="Google" id="ProtNLM"/>
    </source>
</evidence>
<evidence type="ECO:0000256" key="1">
    <source>
        <dbReference type="ARBA" id="ARBA00023054"/>
    </source>
</evidence>
<keyword evidence="3" id="KW-1185">Reference proteome</keyword>
<accession>A0ABM5JXD0</accession>
<dbReference type="InterPro" id="IPR018791">
    <property type="entry name" value="UV_resistance/autophagy_Atg14"/>
</dbReference>
<reference evidence="2" key="1">
    <citation type="submission" date="2025-05" db="UniProtKB">
        <authorList>
            <consortium name="EnsemblMetazoa"/>
        </authorList>
    </citation>
    <scope>IDENTIFICATION</scope>
</reference>
<dbReference type="EnsemblMetazoa" id="XM_050646637.1">
    <property type="protein sequence ID" value="XP_050502594.1"/>
    <property type="gene ID" value="LOC126881910"/>
</dbReference>
<proteinExistence type="predicted"/>
<name>A0ABM5JXD0_DIAVI</name>
<protein>
    <recommendedName>
        <fullName evidence="4">UV radiation resistance-associated gene protein</fullName>
    </recommendedName>
</protein>
<dbReference type="RefSeq" id="XP_050502594.1">
    <property type="nucleotide sequence ID" value="XM_050646637.1"/>
</dbReference>
<dbReference type="Pfam" id="PF10186">
    <property type="entry name" value="ATG14"/>
    <property type="match status" value="1"/>
</dbReference>